<evidence type="ECO:0000313" key="1">
    <source>
        <dbReference type="EMBL" id="WPX95915.1"/>
    </source>
</evidence>
<proteinExistence type="predicted"/>
<accession>A0ABZ0UPJ2</accession>
<gene>
    <name evidence="1" type="ORF">Bandiella_00015</name>
</gene>
<keyword evidence="2" id="KW-1185">Reference proteome</keyword>
<evidence type="ECO:0000313" key="2">
    <source>
        <dbReference type="Proteomes" id="UP001327219"/>
    </source>
</evidence>
<sequence length="150" mass="17000">MWLKEHVREVSTPAFKKQGSVLYRVIADWTLIAGEQLKTRAFPLSVKFGKDKSGGGTLFLEAINPSCGLELEMMIPTILSKIDIYFGYKVITKIKVVLCDKADFPLDDAIKPTYKKRTLKQNDDLAKIINQNRDIEIRASLMNIAEHIES</sequence>
<protein>
    <submittedName>
        <fullName evidence="1">DUF721 domain-containing protein</fullName>
    </submittedName>
</protein>
<reference evidence="1 2" key="1">
    <citation type="submission" date="2022-11" db="EMBL/GenBank/DDBJ databases">
        <title>Host association and intracellularity evolved multiple times independently in the Rickettsiales.</title>
        <authorList>
            <person name="Castelli M."/>
            <person name="Nardi T."/>
            <person name="Gammuto L."/>
            <person name="Bellinzona G."/>
            <person name="Sabaneyeva E."/>
            <person name="Potekhin A."/>
            <person name="Serra V."/>
            <person name="Petroni G."/>
            <person name="Sassera D."/>
        </authorList>
    </citation>
    <scope>NUCLEOTIDE SEQUENCE [LARGE SCALE GENOMIC DNA]</scope>
    <source>
        <strain evidence="1 2">NDG2</strain>
    </source>
</reference>
<dbReference type="EMBL" id="CP110820">
    <property type="protein sequence ID" value="WPX95915.1"/>
    <property type="molecule type" value="Genomic_DNA"/>
</dbReference>
<organism evidence="1 2">
    <name type="scientific">Candidatus Bandiella euplotis</name>
    <dbReference type="NCBI Taxonomy" id="1664265"/>
    <lineage>
        <taxon>Bacteria</taxon>
        <taxon>Pseudomonadati</taxon>
        <taxon>Pseudomonadota</taxon>
        <taxon>Alphaproteobacteria</taxon>
        <taxon>Rickettsiales</taxon>
        <taxon>Candidatus Midichloriaceae</taxon>
        <taxon>Candidatus Bandiella</taxon>
    </lineage>
</organism>
<dbReference type="Pfam" id="PF05258">
    <property type="entry name" value="DciA"/>
    <property type="match status" value="1"/>
</dbReference>
<name>A0ABZ0UPJ2_9RICK</name>
<dbReference type="RefSeq" id="WP_323732911.1">
    <property type="nucleotide sequence ID" value="NZ_CP110820.1"/>
</dbReference>
<dbReference type="InterPro" id="IPR007922">
    <property type="entry name" value="DciA-like"/>
</dbReference>
<dbReference type="Proteomes" id="UP001327219">
    <property type="component" value="Chromosome"/>
</dbReference>